<comment type="caution">
    <text evidence="1">The sequence shown here is derived from an EMBL/GenBank/DDBJ whole genome shotgun (WGS) entry which is preliminary data.</text>
</comment>
<keyword evidence="2" id="KW-1185">Reference proteome</keyword>
<evidence type="ECO:0000313" key="1">
    <source>
        <dbReference type="EMBL" id="RDU94558.1"/>
    </source>
</evidence>
<dbReference type="OrthoDB" id="9788332at2"/>
<accession>A0A3D8JNH2</accession>
<dbReference type="InterPro" id="IPR018673">
    <property type="entry name" value="DUF2141"/>
</dbReference>
<dbReference type="EMBL" id="QRGA01000034">
    <property type="protein sequence ID" value="RDU94558.1"/>
    <property type="molecule type" value="Genomic_DNA"/>
</dbReference>
<evidence type="ECO:0000313" key="2">
    <source>
        <dbReference type="Proteomes" id="UP000256838"/>
    </source>
</evidence>
<sequence>MLMSLLGWQRRLAIAAIFFQSTYAFAGQLKIDIEGVTPGEGVVLVAIFPEAAASSFPIVKNENGIKLLSLDGNKQPLSTTVTLPNGNYAISAFEDRNHDGALALNGPYGSPSEPWGLSNNRKPRNRGPIFGDAVFSVGDGQNTQKIRLGL</sequence>
<gene>
    <name evidence="1" type="ORF">DWV00_33285</name>
</gene>
<dbReference type="Proteomes" id="UP000256838">
    <property type="component" value="Unassembled WGS sequence"/>
</dbReference>
<name>A0A3D8JNH2_9BURK</name>
<dbReference type="AlphaFoldDB" id="A0A3D8JNH2"/>
<protein>
    <submittedName>
        <fullName evidence="1">DUF2141 domain-containing protein</fullName>
    </submittedName>
</protein>
<organism evidence="1 2">
    <name type="scientific">Trinickia dinghuensis</name>
    <dbReference type="NCBI Taxonomy" id="2291023"/>
    <lineage>
        <taxon>Bacteria</taxon>
        <taxon>Pseudomonadati</taxon>
        <taxon>Pseudomonadota</taxon>
        <taxon>Betaproteobacteria</taxon>
        <taxon>Burkholderiales</taxon>
        <taxon>Burkholderiaceae</taxon>
        <taxon>Trinickia</taxon>
    </lineage>
</organism>
<proteinExistence type="predicted"/>
<reference evidence="1 2" key="1">
    <citation type="submission" date="2018-08" db="EMBL/GenBank/DDBJ databases">
        <title>Paraburkholderia sp. DHOM06 isolated from forest soil.</title>
        <authorList>
            <person name="Gao Z.-H."/>
            <person name="Qiu L.-H."/>
        </authorList>
    </citation>
    <scope>NUCLEOTIDE SEQUENCE [LARGE SCALE GENOMIC DNA]</scope>
    <source>
        <strain evidence="1 2">DHOM06</strain>
    </source>
</reference>
<dbReference type="Pfam" id="PF09912">
    <property type="entry name" value="DUF2141"/>
    <property type="match status" value="1"/>
</dbReference>
<dbReference type="RefSeq" id="WP_115537862.1">
    <property type="nucleotide sequence ID" value="NZ_QRGA01000034.1"/>
</dbReference>